<feature type="compositionally biased region" description="Basic and acidic residues" evidence="1">
    <location>
        <begin position="140"/>
        <end position="150"/>
    </location>
</feature>
<dbReference type="AlphaFoldDB" id="A0A1E3HYQ1"/>
<feature type="region of interest" description="Disordered" evidence="1">
    <location>
        <begin position="1"/>
        <end position="333"/>
    </location>
</feature>
<comment type="caution">
    <text evidence="2">The sequence shown here is derived from an EMBL/GenBank/DDBJ whole genome shotgun (WGS) entry which is preliminary data.</text>
</comment>
<dbReference type="Proteomes" id="UP000094065">
    <property type="component" value="Unassembled WGS sequence"/>
</dbReference>
<evidence type="ECO:0000256" key="1">
    <source>
        <dbReference type="SAM" id="MobiDB-lite"/>
    </source>
</evidence>
<proteinExistence type="predicted"/>
<dbReference type="GeneID" id="30153169"/>
<dbReference type="OrthoDB" id="2687798at2759"/>
<evidence type="ECO:0000313" key="3">
    <source>
        <dbReference type="Proteomes" id="UP000094065"/>
    </source>
</evidence>
<accession>A0A1E3HYQ1</accession>
<reference evidence="2 3" key="1">
    <citation type="submission" date="2016-06" db="EMBL/GenBank/DDBJ databases">
        <title>Evolution of pathogenesis and genome organization in the Tremellales.</title>
        <authorList>
            <person name="Cuomo C."/>
            <person name="Litvintseva A."/>
            <person name="Heitman J."/>
            <person name="Chen Y."/>
            <person name="Sun S."/>
            <person name="Springer D."/>
            <person name="Dromer F."/>
            <person name="Young S."/>
            <person name="Zeng Q."/>
            <person name="Chapman S."/>
            <person name="Gujja S."/>
            <person name="Saif S."/>
            <person name="Birren B."/>
        </authorList>
    </citation>
    <scope>NUCLEOTIDE SEQUENCE [LARGE SCALE GENOMIC DNA]</scope>
    <source>
        <strain evidence="2 3">CBS 6039</strain>
    </source>
</reference>
<sequence>MFRLAPRHLSRGNLRLLSTTPARLNKGPPTTQGHTSTKDADDPQASSAHAAHAEKHSSNGSGEDQPFDAARQGGSSGEAKASKTQATSGVDKGQSGAFKDQVGGQEGSGKGVEFGGQEPAAKNTATQGLKNTNQGQGFEGLRKLREEGKNFHTSARAHQPAAEPTSPDAPGSRAPKESTPGDQNDHLKHSSPSTPDKGKGNAADDPHLPSHQGKGGSAQQTRKIHMSAARRAYSPPSGQYAKTHHDSESHAATGAPPEALPPHLESDYSAEATEPAPSNLKPSSQIPYSSSAVDPPHPVLSQQAKDGTLAERNTQPTAEMGRQGNDEAWKHRK</sequence>
<feature type="compositionally biased region" description="Basic residues" evidence="1">
    <location>
        <begin position="1"/>
        <end position="10"/>
    </location>
</feature>
<dbReference type="EMBL" id="AWGJ01000003">
    <property type="protein sequence ID" value="ODN81429.1"/>
    <property type="molecule type" value="Genomic_DNA"/>
</dbReference>
<feature type="compositionally biased region" description="Polar residues" evidence="1">
    <location>
        <begin position="123"/>
        <end position="136"/>
    </location>
</feature>
<evidence type="ECO:0000313" key="2">
    <source>
        <dbReference type="EMBL" id="ODN81429.1"/>
    </source>
</evidence>
<name>A0A1E3HYQ1_9TREE</name>
<feature type="compositionally biased region" description="Polar residues" evidence="1">
    <location>
        <begin position="280"/>
        <end position="292"/>
    </location>
</feature>
<keyword evidence="3" id="KW-1185">Reference proteome</keyword>
<organism evidence="2 3">
    <name type="scientific">Cryptococcus amylolentus CBS 6039</name>
    <dbReference type="NCBI Taxonomy" id="1295533"/>
    <lineage>
        <taxon>Eukaryota</taxon>
        <taxon>Fungi</taxon>
        <taxon>Dikarya</taxon>
        <taxon>Basidiomycota</taxon>
        <taxon>Agaricomycotina</taxon>
        <taxon>Tremellomycetes</taxon>
        <taxon>Tremellales</taxon>
        <taxon>Cryptococcaceae</taxon>
        <taxon>Cryptococcus</taxon>
    </lineage>
</organism>
<dbReference type="RefSeq" id="XP_018995748.1">
    <property type="nucleotide sequence ID" value="XM_019135345.1"/>
</dbReference>
<gene>
    <name evidence="2" type="ORF">L202_01860</name>
</gene>
<feature type="compositionally biased region" description="Gly residues" evidence="1">
    <location>
        <begin position="104"/>
        <end position="114"/>
    </location>
</feature>
<feature type="compositionally biased region" description="Basic and acidic residues" evidence="1">
    <location>
        <begin position="196"/>
        <end position="208"/>
    </location>
</feature>
<feature type="compositionally biased region" description="Basic and acidic residues" evidence="1">
    <location>
        <begin position="324"/>
        <end position="333"/>
    </location>
</feature>
<feature type="compositionally biased region" description="Polar residues" evidence="1">
    <location>
        <begin position="300"/>
        <end position="317"/>
    </location>
</feature>
<feature type="compositionally biased region" description="Polar residues" evidence="1">
    <location>
        <begin position="16"/>
        <end position="35"/>
    </location>
</feature>
<protein>
    <submittedName>
        <fullName evidence="2">Uncharacterized protein</fullName>
    </submittedName>
</protein>